<dbReference type="PROSITE" id="PS50928">
    <property type="entry name" value="ABC_TM1"/>
    <property type="match status" value="1"/>
</dbReference>
<evidence type="ECO:0000256" key="1">
    <source>
        <dbReference type="ARBA" id="ARBA00004651"/>
    </source>
</evidence>
<dbReference type="CDD" id="cd06261">
    <property type="entry name" value="TM_PBP2"/>
    <property type="match status" value="1"/>
</dbReference>
<feature type="transmembrane region" description="Helical" evidence="7">
    <location>
        <begin position="77"/>
        <end position="98"/>
    </location>
</feature>
<dbReference type="InterPro" id="IPR035906">
    <property type="entry name" value="MetI-like_sf"/>
</dbReference>
<sequence length="292" mass="32706">MLEDKHWGSRIFNTINIVLLLAIAVVAIIPFVYIIAASFTAKEELLNKSFVLFPTQFSLEGYKYIFSNNLIIRSIGVSVYITVVGTLLNLIFTSFMAFSLARRDLDGRRFLMLVVLFTMLFNGGMIPTYLVVKEMGMLNSLWSLMIPALISPFNLIILKNFFQNLPGELEEAAKIDGCNDLGILFKIVLPLSLPAMATFALFYSVTHWNTYIQAVLYINDSKLWPVQVWLRQIVIVSEGGFGDAQYNDTNTAPPAQIIKMAVIVVSTLPILFVYPFLQKHFAKGALLGSVKG</sequence>
<dbReference type="SUPFAM" id="SSF161098">
    <property type="entry name" value="MetI-like"/>
    <property type="match status" value="1"/>
</dbReference>
<evidence type="ECO:0000256" key="5">
    <source>
        <dbReference type="ARBA" id="ARBA00022989"/>
    </source>
</evidence>
<evidence type="ECO:0000256" key="3">
    <source>
        <dbReference type="ARBA" id="ARBA00022475"/>
    </source>
</evidence>
<keyword evidence="2 7" id="KW-0813">Transport</keyword>
<feature type="domain" description="ABC transmembrane type-1" evidence="8">
    <location>
        <begin position="75"/>
        <end position="274"/>
    </location>
</feature>
<evidence type="ECO:0000313" key="9">
    <source>
        <dbReference type="EMBL" id="MCR8633073.1"/>
    </source>
</evidence>
<evidence type="ECO:0000256" key="7">
    <source>
        <dbReference type="RuleBase" id="RU363032"/>
    </source>
</evidence>
<evidence type="ECO:0000256" key="4">
    <source>
        <dbReference type="ARBA" id="ARBA00022692"/>
    </source>
</evidence>
<protein>
    <submittedName>
        <fullName evidence="9">Carbohydrate ABC transporter permease</fullName>
    </submittedName>
</protein>
<keyword evidence="10" id="KW-1185">Reference proteome</keyword>
<dbReference type="Proteomes" id="UP001300012">
    <property type="component" value="Unassembled WGS sequence"/>
</dbReference>
<comment type="subcellular location">
    <subcellularLocation>
        <location evidence="1 7">Cell membrane</location>
        <topology evidence="1 7">Multi-pass membrane protein</topology>
    </subcellularLocation>
</comment>
<dbReference type="PANTHER" id="PTHR43744">
    <property type="entry name" value="ABC TRANSPORTER PERMEASE PROTEIN MG189-RELATED-RELATED"/>
    <property type="match status" value="1"/>
</dbReference>
<dbReference type="Gene3D" id="1.10.3720.10">
    <property type="entry name" value="MetI-like"/>
    <property type="match status" value="1"/>
</dbReference>
<name>A0ABT1YLC0_9BACL</name>
<accession>A0ABT1YLC0</accession>
<evidence type="ECO:0000313" key="10">
    <source>
        <dbReference type="Proteomes" id="UP001300012"/>
    </source>
</evidence>
<feature type="transmembrane region" description="Helical" evidence="7">
    <location>
        <begin position="110"/>
        <end position="132"/>
    </location>
</feature>
<feature type="transmembrane region" description="Helical" evidence="7">
    <location>
        <begin position="257"/>
        <end position="277"/>
    </location>
</feature>
<feature type="transmembrane region" description="Helical" evidence="7">
    <location>
        <begin position="183"/>
        <end position="203"/>
    </location>
</feature>
<reference evidence="9 10" key="1">
    <citation type="submission" date="2022-08" db="EMBL/GenBank/DDBJ databases">
        <title>Paenibacillus endoradicis sp. nov., Paenibacillus radicibacter sp. nov and Paenibacillus pararadicis sp. nov., three cold-adapted plant growth-promoting bacteria isolated from root of Larix gmelinii in Great Khingan.</title>
        <authorList>
            <person name="Xue H."/>
        </authorList>
    </citation>
    <scope>NUCLEOTIDE SEQUENCE [LARGE SCALE GENOMIC DNA]</scope>
    <source>
        <strain evidence="9 10">N5-1-1-5</strain>
    </source>
</reference>
<keyword evidence="4 7" id="KW-0812">Transmembrane</keyword>
<feature type="transmembrane region" description="Helical" evidence="7">
    <location>
        <begin position="144"/>
        <end position="162"/>
    </location>
</feature>
<proteinExistence type="inferred from homology"/>
<feature type="transmembrane region" description="Helical" evidence="7">
    <location>
        <begin position="12"/>
        <end position="36"/>
    </location>
</feature>
<keyword evidence="6 7" id="KW-0472">Membrane</keyword>
<evidence type="ECO:0000259" key="8">
    <source>
        <dbReference type="PROSITE" id="PS50928"/>
    </source>
</evidence>
<dbReference type="PANTHER" id="PTHR43744:SF9">
    <property type="entry name" value="POLYGALACTURONAN_RHAMNOGALACTURONAN TRANSPORT SYSTEM PERMEASE PROTEIN YTCP"/>
    <property type="match status" value="1"/>
</dbReference>
<dbReference type="EMBL" id="JANQBD010000012">
    <property type="protein sequence ID" value="MCR8633073.1"/>
    <property type="molecule type" value="Genomic_DNA"/>
</dbReference>
<dbReference type="Pfam" id="PF00528">
    <property type="entry name" value="BPD_transp_1"/>
    <property type="match status" value="1"/>
</dbReference>
<comment type="similarity">
    <text evidence="7">Belongs to the binding-protein-dependent transport system permease family.</text>
</comment>
<evidence type="ECO:0000256" key="6">
    <source>
        <dbReference type="ARBA" id="ARBA00023136"/>
    </source>
</evidence>
<dbReference type="RefSeq" id="WP_258214661.1">
    <property type="nucleotide sequence ID" value="NZ_JANQBD010000012.1"/>
</dbReference>
<comment type="caution">
    <text evidence="9">The sequence shown here is derived from an EMBL/GenBank/DDBJ whole genome shotgun (WGS) entry which is preliminary data.</text>
</comment>
<evidence type="ECO:0000256" key="2">
    <source>
        <dbReference type="ARBA" id="ARBA00022448"/>
    </source>
</evidence>
<gene>
    <name evidence="9" type="ORF">NV381_17875</name>
</gene>
<dbReference type="InterPro" id="IPR000515">
    <property type="entry name" value="MetI-like"/>
</dbReference>
<keyword evidence="3" id="KW-1003">Cell membrane</keyword>
<keyword evidence="5 7" id="KW-1133">Transmembrane helix</keyword>
<organism evidence="9 10">
    <name type="scientific">Paenibacillus radicis</name>
    <name type="common">ex Xue et al. 2023</name>
    <dbReference type="NCBI Taxonomy" id="2972489"/>
    <lineage>
        <taxon>Bacteria</taxon>
        <taxon>Bacillati</taxon>
        <taxon>Bacillota</taxon>
        <taxon>Bacilli</taxon>
        <taxon>Bacillales</taxon>
        <taxon>Paenibacillaceae</taxon>
        <taxon>Paenibacillus</taxon>
    </lineage>
</organism>